<feature type="chain" id="PRO_5037077135" evidence="1">
    <location>
        <begin position="20"/>
        <end position="254"/>
    </location>
</feature>
<sequence>MLIQTLLLAAAVTAAPSIALRDAGLPPKGWTVVQQPKNEAEWICANYSQLEWAVSGDSTQRASISPYKYGSEIRLALSDGELIGTNHGEFGGRIEWAGRDAVPRVLVPDENPVALTRRGEDVFVATGLAHMSHSSGKIIRLRRNGRGSWQVSTVVDLGEAANAATRIDDVTWLVLTTTGLTRIDLSKLTKEQVYRNNNWRMLYANSIRPFGNSWLVGARRAVIRITPDKGRYTEEWLAPAGCRLLSGPNCECSP</sequence>
<dbReference type="AlphaFoldDB" id="A0A974Y2I5"/>
<accession>A0A974Y2I5</accession>
<proteinExistence type="predicted"/>
<dbReference type="EMBL" id="CP071518">
    <property type="protein sequence ID" value="QSX79383.1"/>
    <property type="molecule type" value="Genomic_DNA"/>
</dbReference>
<reference evidence="2 3" key="1">
    <citation type="submission" date="2021-03" db="EMBL/GenBank/DDBJ databases">
        <title>Lysobacter sp. nov. isolated from soil of gangwondo yeongwol, south Korea.</title>
        <authorList>
            <person name="Kim K.R."/>
            <person name="Kim K.H."/>
            <person name="Jeon C.O."/>
        </authorList>
    </citation>
    <scope>NUCLEOTIDE SEQUENCE [LARGE SCALE GENOMIC DNA]</scope>
    <source>
        <strain evidence="2 3">R19</strain>
    </source>
</reference>
<name>A0A974Y2I5_9GAMM</name>
<organism evidence="2 3">
    <name type="scientific">Agrilutibacter solisilvae</name>
    <dbReference type="NCBI Taxonomy" id="2763317"/>
    <lineage>
        <taxon>Bacteria</taxon>
        <taxon>Pseudomonadati</taxon>
        <taxon>Pseudomonadota</taxon>
        <taxon>Gammaproteobacteria</taxon>
        <taxon>Lysobacterales</taxon>
        <taxon>Lysobacteraceae</taxon>
        <taxon>Agrilutibacter</taxon>
    </lineage>
</organism>
<dbReference type="Proteomes" id="UP000639274">
    <property type="component" value="Chromosome"/>
</dbReference>
<evidence type="ECO:0000313" key="2">
    <source>
        <dbReference type="EMBL" id="QSX79383.1"/>
    </source>
</evidence>
<dbReference type="RefSeq" id="WP_200616240.1">
    <property type="nucleotide sequence ID" value="NZ_CP071518.1"/>
</dbReference>
<protein>
    <submittedName>
        <fullName evidence="2">Uncharacterized protein</fullName>
    </submittedName>
</protein>
<keyword evidence="3" id="KW-1185">Reference proteome</keyword>
<feature type="signal peptide" evidence="1">
    <location>
        <begin position="1"/>
        <end position="19"/>
    </location>
</feature>
<dbReference type="KEGG" id="lsf:I8J32_005845"/>
<keyword evidence="1" id="KW-0732">Signal</keyword>
<gene>
    <name evidence="2" type="ORF">I8J32_005845</name>
</gene>
<evidence type="ECO:0000313" key="3">
    <source>
        <dbReference type="Proteomes" id="UP000639274"/>
    </source>
</evidence>
<evidence type="ECO:0000256" key="1">
    <source>
        <dbReference type="SAM" id="SignalP"/>
    </source>
</evidence>